<keyword evidence="5 6" id="KW-0472">Membrane</keyword>
<evidence type="ECO:0000313" key="10">
    <source>
        <dbReference type="Proteomes" id="UP001491310"/>
    </source>
</evidence>
<feature type="transmembrane region" description="Helical" evidence="6">
    <location>
        <begin position="93"/>
        <end position="113"/>
    </location>
</feature>
<feature type="region of interest" description="Disordered" evidence="7">
    <location>
        <begin position="1"/>
        <end position="46"/>
    </location>
</feature>
<keyword evidence="10" id="KW-1185">Reference proteome</keyword>
<evidence type="ECO:0000256" key="5">
    <source>
        <dbReference type="ARBA" id="ARBA00023136"/>
    </source>
</evidence>
<dbReference type="Pfam" id="PF00892">
    <property type="entry name" value="EamA"/>
    <property type="match status" value="2"/>
</dbReference>
<feature type="transmembrane region" description="Helical" evidence="6">
    <location>
        <begin position="331"/>
        <end position="347"/>
    </location>
</feature>
<dbReference type="InterPro" id="IPR000620">
    <property type="entry name" value="EamA_dom"/>
</dbReference>
<dbReference type="PANTHER" id="PTHR31218">
    <property type="entry name" value="WAT1-RELATED PROTEIN"/>
    <property type="match status" value="1"/>
</dbReference>
<comment type="subcellular location">
    <subcellularLocation>
        <location evidence="1 6">Membrane</location>
        <topology evidence="1 6">Multi-pass membrane protein</topology>
    </subcellularLocation>
</comment>
<dbReference type="SUPFAM" id="SSF103481">
    <property type="entry name" value="Multidrug resistance efflux transporter EmrE"/>
    <property type="match status" value="2"/>
</dbReference>
<feature type="domain" description="EamA" evidence="8">
    <location>
        <begin position="213"/>
        <end position="347"/>
    </location>
</feature>
<evidence type="ECO:0000313" key="9">
    <source>
        <dbReference type="EMBL" id="KAK9904067.1"/>
    </source>
</evidence>
<gene>
    <name evidence="9" type="ORF">WJX75_003685</name>
</gene>
<sequence>MAFKPSALKPPGAPLRAKQRNAFGDSEDAELSEASHSLDTPRKEGAPQLPPVKAWQCQLALALTQTAFCVGSVYLKSCLRQVNSANGQVFHPIIYAFLREVIAGPIMCAMAWFSTGLLPRRVDLVRVMALGLCLYFNQLFYIVGIDMSGVVVATCMQPTIPVFTAMIAVLLNLEAGSLQKFIGITLAVGGSICMVLGGVGGHHTAAEGRHLMLGNMFLLLNTLAMACYYLSAKQLVAKYPAICVAAWSYVTAAVCMGATALLFVEQDGWEVPRQLWGPLVYWIFICSVIGYYVVTWATQYLPASQVAAFQCLQPMVGTVLAFAVLGEEPSVWDLGAVGVFAGLLLVVSDRKDAKEHPVMTGMRRILSQQKLLQGQLSGVLRPAQKLKTAKSGGKGAWQEVV</sequence>
<evidence type="ECO:0000256" key="2">
    <source>
        <dbReference type="ARBA" id="ARBA00007635"/>
    </source>
</evidence>
<accession>A0ABR2YEY5</accession>
<evidence type="ECO:0000256" key="4">
    <source>
        <dbReference type="ARBA" id="ARBA00022989"/>
    </source>
</evidence>
<keyword evidence="3 6" id="KW-0812">Transmembrane</keyword>
<dbReference type="EMBL" id="JALJOT010000013">
    <property type="protein sequence ID" value="KAK9904067.1"/>
    <property type="molecule type" value="Genomic_DNA"/>
</dbReference>
<feature type="transmembrane region" description="Helical" evidence="6">
    <location>
        <begin position="275"/>
        <end position="294"/>
    </location>
</feature>
<protein>
    <recommendedName>
        <fullName evidence="6">WAT1-related protein</fullName>
    </recommendedName>
</protein>
<name>A0ABR2YEY5_9CHLO</name>
<evidence type="ECO:0000256" key="1">
    <source>
        <dbReference type="ARBA" id="ARBA00004141"/>
    </source>
</evidence>
<reference evidence="9 10" key="1">
    <citation type="journal article" date="2024" name="Nat. Commun.">
        <title>Phylogenomics reveals the evolutionary origins of lichenization in chlorophyte algae.</title>
        <authorList>
            <person name="Puginier C."/>
            <person name="Libourel C."/>
            <person name="Otte J."/>
            <person name="Skaloud P."/>
            <person name="Haon M."/>
            <person name="Grisel S."/>
            <person name="Petersen M."/>
            <person name="Berrin J.G."/>
            <person name="Delaux P.M."/>
            <person name="Dal Grande F."/>
            <person name="Keller J."/>
        </authorList>
    </citation>
    <scope>NUCLEOTIDE SEQUENCE [LARGE SCALE GENOMIC DNA]</scope>
    <source>
        <strain evidence="9 10">SAG 216-7</strain>
    </source>
</reference>
<organism evidence="9 10">
    <name type="scientific">Coccomyxa subellipsoidea</name>
    <dbReference type="NCBI Taxonomy" id="248742"/>
    <lineage>
        <taxon>Eukaryota</taxon>
        <taxon>Viridiplantae</taxon>
        <taxon>Chlorophyta</taxon>
        <taxon>core chlorophytes</taxon>
        <taxon>Trebouxiophyceae</taxon>
        <taxon>Trebouxiophyceae incertae sedis</taxon>
        <taxon>Coccomyxaceae</taxon>
        <taxon>Coccomyxa</taxon>
    </lineage>
</organism>
<dbReference type="Proteomes" id="UP001491310">
    <property type="component" value="Unassembled WGS sequence"/>
</dbReference>
<keyword evidence="4 6" id="KW-1133">Transmembrane helix</keyword>
<evidence type="ECO:0000256" key="6">
    <source>
        <dbReference type="RuleBase" id="RU363077"/>
    </source>
</evidence>
<dbReference type="InterPro" id="IPR037185">
    <property type="entry name" value="EmrE-like"/>
</dbReference>
<feature type="transmembrane region" description="Helical" evidence="6">
    <location>
        <begin position="125"/>
        <end position="144"/>
    </location>
</feature>
<proteinExistence type="inferred from homology"/>
<comment type="caution">
    <text evidence="9">The sequence shown here is derived from an EMBL/GenBank/DDBJ whole genome shotgun (WGS) entry which is preliminary data.</text>
</comment>
<dbReference type="InterPro" id="IPR030184">
    <property type="entry name" value="WAT1-related"/>
</dbReference>
<feature type="transmembrane region" description="Helical" evidence="6">
    <location>
        <begin position="211"/>
        <end position="230"/>
    </location>
</feature>
<feature type="transmembrane region" description="Helical" evidence="6">
    <location>
        <begin position="180"/>
        <end position="199"/>
    </location>
</feature>
<evidence type="ECO:0000256" key="7">
    <source>
        <dbReference type="SAM" id="MobiDB-lite"/>
    </source>
</evidence>
<comment type="similarity">
    <text evidence="2 6">Belongs to the drug/metabolite transporter (DMT) superfamily. Plant drug/metabolite exporter (P-DME) (TC 2.A.7.4) family.</text>
</comment>
<feature type="transmembrane region" description="Helical" evidence="6">
    <location>
        <begin position="150"/>
        <end position="173"/>
    </location>
</feature>
<evidence type="ECO:0000256" key="3">
    <source>
        <dbReference type="ARBA" id="ARBA00022692"/>
    </source>
</evidence>
<feature type="transmembrane region" description="Helical" evidence="6">
    <location>
        <begin position="242"/>
        <end position="263"/>
    </location>
</feature>
<feature type="domain" description="EamA" evidence="8">
    <location>
        <begin position="89"/>
        <end position="195"/>
    </location>
</feature>
<evidence type="ECO:0000259" key="8">
    <source>
        <dbReference type="Pfam" id="PF00892"/>
    </source>
</evidence>